<evidence type="ECO:0000256" key="1">
    <source>
        <dbReference type="SAM" id="SignalP"/>
    </source>
</evidence>
<feature type="signal peptide" evidence="1">
    <location>
        <begin position="1"/>
        <end position="29"/>
    </location>
</feature>
<dbReference type="Proteomes" id="UP001633002">
    <property type="component" value="Unassembled WGS sequence"/>
</dbReference>
<reference evidence="2 3" key="1">
    <citation type="submission" date="2024-09" db="EMBL/GenBank/DDBJ databases">
        <title>Chromosome-scale assembly of Riccia sorocarpa.</title>
        <authorList>
            <person name="Paukszto L."/>
        </authorList>
    </citation>
    <scope>NUCLEOTIDE SEQUENCE [LARGE SCALE GENOMIC DNA]</scope>
    <source>
        <strain evidence="2">LP-2024</strain>
        <tissue evidence="2">Aerial parts of the thallus</tissue>
    </source>
</reference>
<keyword evidence="1" id="KW-0732">Signal</keyword>
<gene>
    <name evidence="2" type="ORF">R1sor_025310</name>
</gene>
<name>A0ABD3G891_9MARC</name>
<dbReference type="AlphaFoldDB" id="A0ABD3G891"/>
<dbReference type="EMBL" id="JBJQOH010000008">
    <property type="protein sequence ID" value="KAL3675362.1"/>
    <property type="molecule type" value="Genomic_DNA"/>
</dbReference>
<feature type="chain" id="PRO_5044793003" description="Bifunctional inhibitor/plant lipid transfer protein/seed storage helical domain-containing protein" evidence="1">
    <location>
        <begin position="30"/>
        <end position="164"/>
    </location>
</feature>
<proteinExistence type="predicted"/>
<organism evidence="2 3">
    <name type="scientific">Riccia sorocarpa</name>
    <dbReference type="NCBI Taxonomy" id="122646"/>
    <lineage>
        <taxon>Eukaryota</taxon>
        <taxon>Viridiplantae</taxon>
        <taxon>Streptophyta</taxon>
        <taxon>Embryophyta</taxon>
        <taxon>Marchantiophyta</taxon>
        <taxon>Marchantiopsida</taxon>
        <taxon>Marchantiidae</taxon>
        <taxon>Marchantiales</taxon>
        <taxon>Ricciaceae</taxon>
        <taxon>Riccia</taxon>
    </lineage>
</organism>
<keyword evidence="3" id="KW-1185">Reference proteome</keyword>
<protein>
    <recommendedName>
        <fullName evidence="4">Bifunctional inhibitor/plant lipid transfer protein/seed storage helical domain-containing protein</fullName>
    </recommendedName>
</protein>
<evidence type="ECO:0000313" key="2">
    <source>
        <dbReference type="EMBL" id="KAL3675362.1"/>
    </source>
</evidence>
<sequence>MMASVPYHVPAFLAVVLLMASVSVVPIGARGTFTLVDNCNVSFSSESVVADDNGASACILHPDDCQKSEETLEGARKLCFYSDGGMNTNDQCCKEIRAMKGGCVCRLVEYFVAHEASSADWIVLFPRFCNYKLPATDCMCGVDNEYLHPSLLYHASTDWDLVSS</sequence>
<evidence type="ECO:0000313" key="3">
    <source>
        <dbReference type="Proteomes" id="UP001633002"/>
    </source>
</evidence>
<comment type="caution">
    <text evidence="2">The sequence shown here is derived from an EMBL/GenBank/DDBJ whole genome shotgun (WGS) entry which is preliminary data.</text>
</comment>
<evidence type="ECO:0008006" key="4">
    <source>
        <dbReference type="Google" id="ProtNLM"/>
    </source>
</evidence>
<accession>A0ABD3G891</accession>